<reference evidence="11 12" key="1">
    <citation type="submission" date="2017-09" db="EMBL/GenBank/DDBJ databases">
        <title>Biodiversity and function of Thalassospira species in the particle-attached aromatic-hydrocarbon-degrading consortia from the surface seawater of the South China Sea.</title>
        <authorList>
            <person name="Dong C."/>
            <person name="Liu R."/>
            <person name="Shao Z."/>
        </authorList>
    </citation>
    <scope>NUCLEOTIDE SEQUENCE [LARGE SCALE GENOMIC DNA]</scope>
    <source>
        <strain evidence="11 12">CSC1P2</strain>
    </source>
</reference>
<proteinExistence type="inferred from homology"/>
<dbReference type="EMBL" id="NWTK01000001">
    <property type="protein sequence ID" value="PKR55949.1"/>
    <property type="molecule type" value="Genomic_DNA"/>
</dbReference>
<dbReference type="OrthoDB" id="8456606at2"/>
<name>A0A2N3KZF3_9PROT</name>
<feature type="transmembrane region" description="Helical" evidence="10">
    <location>
        <begin position="6"/>
        <end position="27"/>
    </location>
</feature>
<keyword evidence="7" id="KW-0975">Bacterial flagellum</keyword>
<keyword evidence="6 10" id="KW-0472">Membrane</keyword>
<accession>A0A2N3KZF3</accession>
<keyword evidence="5 10" id="KW-1133">Transmembrane helix</keyword>
<comment type="similarity">
    <text evidence="8">Belongs to the FliO/MopB family.</text>
</comment>
<comment type="caution">
    <text evidence="11">The sequence shown here is derived from an EMBL/GenBank/DDBJ whole genome shotgun (WGS) entry which is preliminary data.</text>
</comment>
<evidence type="ECO:0000313" key="12">
    <source>
        <dbReference type="Proteomes" id="UP000233597"/>
    </source>
</evidence>
<feature type="region of interest" description="Disordered" evidence="9">
    <location>
        <begin position="94"/>
        <end position="125"/>
    </location>
</feature>
<dbReference type="GO" id="GO:0044781">
    <property type="term" value="P:bacterial-type flagellum organization"/>
    <property type="evidence" value="ECO:0007669"/>
    <property type="project" value="InterPro"/>
</dbReference>
<evidence type="ECO:0000256" key="1">
    <source>
        <dbReference type="ARBA" id="ARBA00004117"/>
    </source>
</evidence>
<evidence type="ECO:0000256" key="7">
    <source>
        <dbReference type="ARBA" id="ARBA00023143"/>
    </source>
</evidence>
<evidence type="ECO:0000256" key="5">
    <source>
        <dbReference type="ARBA" id="ARBA00022989"/>
    </source>
</evidence>
<evidence type="ECO:0000256" key="3">
    <source>
        <dbReference type="ARBA" id="ARBA00022475"/>
    </source>
</evidence>
<keyword evidence="11" id="KW-0966">Cell projection</keyword>
<dbReference type="InterPro" id="IPR052205">
    <property type="entry name" value="FliO/MopB"/>
</dbReference>
<evidence type="ECO:0000256" key="10">
    <source>
        <dbReference type="SAM" id="Phobius"/>
    </source>
</evidence>
<evidence type="ECO:0000256" key="6">
    <source>
        <dbReference type="ARBA" id="ARBA00023136"/>
    </source>
</evidence>
<evidence type="ECO:0000256" key="4">
    <source>
        <dbReference type="ARBA" id="ARBA00022692"/>
    </source>
</evidence>
<dbReference type="PANTHER" id="PTHR38766:SF1">
    <property type="entry name" value="FLAGELLAR PROTEIN FLIO"/>
    <property type="match status" value="1"/>
</dbReference>
<dbReference type="InterPro" id="IPR022781">
    <property type="entry name" value="Flagellar_biosynth_FliO"/>
</dbReference>
<dbReference type="Pfam" id="PF04347">
    <property type="entry name" value="FliO"/>
    <property type="match status" value="1"/>
</dbReference>
<gene>
    <name evidence="11" type="ORF">COO20_01650</name>
</gene>
<feature type="compositionally biased region" description="Basic and acidic residues" evidence="9">
    <location>
        <begin position="112"/>
        <end position="125"/>
    </location>
</feature>
<keyword evidence="3" id="KW-1003">Cell membrane</keyword>
<organism evidence="11 12">
    <name type="scientific">Thalassospira marina</name>
    <dbReference type="NCBI Taxonomy" id="2048283"/>
    <lineage>
        <taxon>Bacteria</taxon>
        <taxon>Pseudomonadati</taxon>
        <taxon>Pseudomonadota</taxon>
        <taxon>Alphaproteobacteria</taxon>
        <taxon>Rhodospirillales</taxon>
        <taxon>Thalassospiraceae</taxon>
        <taxon>Thalassospira</taxon>
    </lineage>
</organism>
<evidence type="ECO:0000313" key="11">
    <source>
        <dbReference type="EMBL" id="PKR55949.1"/>
    </source>
</evidence>
<sequence>MDMGSYFRFIAALVFVLALIGVIALLARRFVPGARTVNRGKKRRLALIEVLPLDAKRRLVLVRRDDTEHLIVLSPNGDVVVERNIGTTFEQLLGDEDATETRKDVPQTTTDSENRTARNDRNVMP</sequence>
<evidence type="ECO:0000256" key="9">
    <source>
        <dbReference type="SAM" id="MobiDB-lite"/>
    </source>
</evidence>
<protein>
    <submittedName>
        <fullName evidence="11">Flagellar assembly protein FliO</fullName>
    </submittedName>
</protein>
<evidence type="ECO:0000256" key="8">
    <source>
        <dbReference type="ARBA" id="ARBA00037937"/>
    </source>
</evidence>
<dbReference type="GO" id="GO:0009425">
    <property type="term" value="C:bacterial-type flagellum basal body"/>
    <property type="evidence" value="ECO:0007669"/>
    <property type="project" value="UniProtKB-SubCell"/>
</dbReference>
<dbReference type="PANTHER" id="PTHR38766">
    <property type="entry name" value="FLAGELLAR PROTEIN FLIO"/>
    <property type="match status" value="1"/>
</dbReference>
<dbReference type="AlphaFoldDB" id="A0A2N3KZF3"/>
<keyword evidence="11" id="KW-0282">Flagellum</keyword>
<dbReference type="GO" id="GO:0005886">
    <property type="term" value="C:plasma membrane"/>
    <property type="evidence" value="ECO:0007669"/>
    <property type="project" value="UniProtKB-SubCell"/>
</dbReference>
<comment type="subcellular location">
    <subcellularLocation>
        <location evidence="1">Bacterial flagellum basal body</location>
    </subcellularLocation>
    <subcellularLocation>
        <location evidence="2">Cell membrane</location>
    </subcellularLocation>
</comment>
<dbReference type="Proteomes" id="UP000233597">
    <property type="component" value="Unassembled WGS sequence"/>
</dbReference>
<keyword evidence="4 10" id="KW-0812">Transmembrane</keyword>
<dbReference type="RefSeq" id="WP_101263936.1">
    <property type="nucleotide sequence ID" value="NZ_NWTK01000001.1"/>
</dbReference>
<keyword evidence="11" id="KW-0969">Cilium</keyword>
<evidence type="ECO:0000256" key="2">
    <source>
        <dbReference type="ARBA" id="ARBA00004236"/>
    </source>
</evidence>